<evidence type="ECO:0000256" key="3">
    <source>
        <dbReference type="ARBA" id="ARBA00022576"/>
    </source>
</evidence>
<dbReference type="GO" id="GO:0008483">
    <property type="term" value="F:transaminase activity"/>
    <property type="evidence" value="ECO:0007669"/>
    <property type="project" value="UniProtKB-KW"/>
</dbReference>
<evidence type="ECO:0000256" key="4">
    <source>
        <dbReference type="ARBA" id="ARBA00022679"/>
    </source>
</evidence>
<proteinExistence type="inferred from homology"/>
<keyword evidence="4" id="KW-0808">Transferase</keyword>
<dbReference type="CDD" id="cd00610">
    <property type="entry name" value="OAT_like"/>
    <property type="match status" value="1"/>
</dbReference>
<evidence type="ECO:0000256" key="1">
    <source>
        <dbReference type="ARBA" id="ARBA00001933"/>
    </source>
</evidence>
<dbReference type="NCBIfam" id="TIGR00709">
    <property type="entry name" value="dat"/>
    <property type="match status" value="1"/>
</dbReference>
<dbReference type="InterPro" id="IPR015424">
    <property type="entry name" value="PyrdxlP-dep_Trfase"/>
</dbReference>
<dbReference type="HOGENOM" id="CLU_016922_10_0_7"/>
<comment type="similarity">
    <text evidence="2 6">Belongs to the class-III pyridoxal-phosphate-dependent aminotransferase family.</text>
</comment>
<dbReference type="eggNOG" id="COG0160">
    <property type="taxonomic scope" value="Bacteria"/>
</dbReference>
<accession>S4XWA6</accession>
<dbReference type="Pfam" id="PF00202">
    <property type="entry name" value="Aminotran_3"/>
    <property type="match status" value="1"/>
</dbReference>
<dbReference type="SUPFAM" id="SSF53383">
    <property type="entry name" value="PLP-dependent transferases"/>
    <property type="match status" value="1"/>
</dbReference>
<dbReference type="EMBL" id="CP003969">
    <property type="protein sequence ID" value="AGP37477.1"/>
    <property type="molecule type" value="Genomic_DNA"/>
</dbReference>
<organism evidence="7 8">
    <name type="scientific">Sorangium cellulosum So0157-2</name>
    <dbReference type="NCBI Taxonomy" id="1254432"/>
    <lineage>
        <taxon>Bacteria</taxon>
        <taxon>Pseudomonadati</taxon>
        <taxon>Myxococcota</taxon>
        <taxon>Polyangia</taxon>
        <taxon>Polyangiales</taxon>
        <taxon>Polyangiaceae</taxon>
        <taxon>Sorangium</taxon>
    </lineage>
</organism>
<sequence length="453" mass="49205">MLSADMPMVAGLVKTSDDLYESVKRRESSARTYASSFETVFERGTGIRMRDRSGREFIDCLACAGALPLGHNHPEIREALLHFIDSGHVQQVLDLTTPAKCEFLDELFGLLPDKWAARAKVQFCSPSGSDAVEAAMKLTRIATGRQPIIAFHGAYHGMTGGALAAMGNLIAKAGLPGAAGGIHFAPYPYRYRCPFGTDGRDTDQLSIHYLRNMLCDAESGIPRPAAVMVEVVQGEGGCIPVSDDWLRQVRQLTRELEIPLVIDEVQTGFARTGTMFAFQRARIVPDVLILSKAVGGGFPLSVVVYDEALDLWSRGMHAGTFRGNQIAMVAGKVTMQILRRDRLAEHAAEMGELLMTGLRRIASDHPELGDVRGRGLMIGVEVVEPSPGARRGRHDGVLSAAIKRAAFENGLLVETGGRRGSVLRLLPPLIVTRSDVGEILDRLEAAVVRAKRQ</sequence>
<evidence type="ECO:0000256" key="5">
    <source>
        <dbReference type="ARBA" id="ARBA00022898"/>
    </source>
</evidence>
<name>S4XWA6_SORCE</name>
<dbReference type="KEGG" id="scu:SCE1572_25075"/>
<evidence type="ECO:0000313" key="7">
    <source>
        <dbReference type="EMBL" id="AGP37477.1"/>
    </source>
</evidence>
<dbReference type="Gene3D" id="3.90.1150.10">
    <property type="entry name" value="Aspartate Aminotransferase, domain 1"/>
    <property type="match status" value="1"/>
</dbReference>
<dbReference type="InterPro" id="IPR015422">
    <property type="entry name" value="PyrdxlP-dep_Trfase_small"/>
</dbReference>
<dbReference type="PANTHER" id="PTHR43552">
    <property type="entry name" value="DIAMINOBUTYRATE--2-OXOGLUTARATE AMINOTRANSFERASE"/>
    <property type="match status" value="1"/>
</dbReference>
<dbReference type="InterPro" id="IPR005814">
    <property type="entry name" value="Aminotrans_3"/>
</dbReference>
<reference evidence="7 8" key="1">
    <citation type="journal article" date="2013" name="Sci. Rep.">
        <title>Extraordinary expansion of a Sorangium cellulosum genome from an alkaline milieu.</title>
        <authorList>
            <person name="Han K."/>
            <person name="Li Z.F."/>
            <person name="Peng R."/>
            <person name="Zhu L.P."/>
            <person name="Zhou T."/>
            <person name="Wang L.G."/>
            <person name="Li S.G."/>
            <person name="Zhang X.B."/>
            <person name="Hu W."/>
            <person name="Wu Z.H."/>
            <person name="Qin N."/>
            <person name="Li Y.Z."/>
        </authorList>
    </citation>
    <scope>NUCLEOTIDE SEQUENCE [LARGE SCALE GENOMIC DNA]</scope>
    <source>
        <strain evidence="7 8">So0157-2</strain>
    </source>
</reference>
<evidence type="ECO:0000256" key="2">
    <source>
        <dbReference type="ARBA" id="ARBA00008954"/>
    </source>
</evidence>
<evidence type="ECO:0000313" key="8">
    <source>
        <dbReference type="Proteomes" id="UP000014803"/>
    </source>
</evidence>
<dbReference type="InterPro" id="IPR004637">
    <property type="entry name" value="Dat"/>
</dbReference>
<dbReference type="Gene3D" id="3.40.640.10">
    <property type="entry name" value="Type I PLP-dependent aspartate aminotransferase-like (Major domain)"/>
    <property type="match status" value="1"/>
</dbReference>
<keyword evidence="3" id="KW-0032">Aminotransferase</keyword>
<keyword evidence="5 6" id="KW-0663">Pyridoxal phosphate</keyword>
<dbReference type="PROSITE" id="PS00600">
    <property type="entry name" value="AA_TRANSFER_CLASS_3"/>
    <property type="match status" value="1"/>
</dbReference>
<dbReference type="GO" id="GO:0030170">
    <property type="term" value="F:pyridoxal phosphate binding"/>
    <property type="evidence" value="ECO:0007669"/>
    <property type="project" value="InterPro"/>
</dbReference>
<evidence type="ECO:0000256" key="6">
    <source>
        <dbReference type="RuleBase" id="RU003560"/>
    </source>
</evidence>
<dbReference type="InterPro" id="IPR049704">
    <property type="entry name" value="Aminotrans_3_PPA_site"/>
</dbReference>
<protein>
    <recommendedName>
        <fullName evidence="9">Diaminobutyrate--2-oxoglutarate transaminase</fullName>
    </recommendedName>
</protein>
<dbReference type="PANTHER" id="PTHR43552:SF1">
    <property type="entry name" value="DIAMINOBUTYRATE--2-OXOGLUTARATE AMINOTRANSFERASE"/>
    <property type="match status" value="1"/>
</dbReference>
<dbReference type="AlphaFoldDB" id="S4XWA6"/>
<dbReference type="Proteomes" id="UP000014803">
    <property type="component" value="Chromosome"/>
</dbReference>
<evidence type="ECO:0008006" key="9">
    <source>
        <dbReference type="Google" id="ProtNLM"/>
    </source>
</evidence>
<dbReference type="PIRSF" id="PIRSF000521">
    <property type="entry name" value="Transaminase_4ab_Lys_Orn"/>
    <property type="match status" value="1"/>
</dbReference>
<dbReference type="STRING" id="1254432.SCE1572_25075"/>
<comment type="cofactor">
    <cofactor evidence="1">
        <name>pyridoxal 5'-phosphate</name>
        <dbReference type="ChEBI" id="CHEBI:597326"/>
    </cofactor>
</comment>
<dbReference type="InterPro" id="IPR015421">
    <property type="entry name" value="PyrdxlP-dep_Trfase_major"/>
</dbReference>
<gene>
    <name evidence="7" type="ORF">SCE1572_25075</name>
</gene>
<dbReference type="PATRIC" id="fig|1254432.3.peg.5691"/>